<evidence type="ECO:0000313" key="2">
    <source>
        <dbReference type="EMBL" id="OGK39582.1"/>
    </source>
</evidence>
<dbReference type="EMBL" id="MGAG01000039">
    <property type="protein sequence ID" value="OGK39582.1"/>
    <property type="molecule type" value="Genomic_DNA"/>
</dbReference>
<keyword evidence="1" id="KW-0812">Transmembrane</keyword>
<evidence type="ECO:0000256" key="1">
    <source>
        <dbReference type="SAM" id="Phobius"/>
    </source>
</evidence>
<evidence type="ECO:0000313" key="3">
    <source>
        <dbReference type="Proteomes" id="UP000177698"/>
    </source>
</evidence>
<evidence type="ECO:0008006" key="4">
    <source>
        <dbReference type="Google" id="ProtNLM"/>
    </source>
</evidence>
<gene>
    <name evidence="2" type="ORF">A2954_02210</name>
</gene>
<sequence>MLKKEKIFIFLSTAGLRFYSCRPELNASIHFANGDLKHQEITDIKKYSLGLASIIKKLPPADLILLIADEFIYHKSLSSVLQAQFSEEKEAFLTMIPFDEAKIAYTHTVTTNSNEIIAVNKDLYEPILSIAKQEKKKIKHIVPLSLIHRDGDSEPTYELLDKNYSRDLFKKYDLSSAKNGIPRVVKITEQQEANNLKKDNPISTRLVAEFVIFFLALGVLFYTVFQQKKAARTIVLNNITARAPSTAPKVTSIPQPTVAHKRLEELSVQILNGSVLAGQAARLKEVLIKMGLTEIETGNFQTSDMKDIHMTFSNDLSPSDHALLLVELETVFPELSINDTATTAADFDVTIVIGNKSVL</sequence>
<comment type="caution">
    <text evidence="2">The sequence shown here is derived from an EMBL/GenBank/DDBJ whole genome shotgun (WGS) entry which is preliminary data.</text>
</comment>
<protein>
    <recommendedName>
        <fullName evidence="4">LytR/CpsA/Psr regulator C-terminal domain-containing protein</fullName>
    </recommendedName>
</protein>
<keyword evidence="1" id="KW-1133">Transmembrane helix</keyword>
<keyword evidence="1" id="KW-0472">Membrane</keyword>
<proteinExistence type="predicted"/>
<dbReference type="AlphaFoldDB" id="A0A1F7I8F2"/>
<reference evidence="2 3" key="1">
    <citation type="journal article" date="2016" name="Nat. Commun.">
        <title>Thousands of microbial genomes shed light on interconnected biogeochemical processes in an aquifer system.</title>
        <authorList>
            <person name="Anantharaman K."/>
            <person name="Brown C.T."/>
            <person name="Hug L.A."/>
            <person name="Sharon I."/>
            <person name="Castelle C.J."/>
            <person name="Probst A.J."/>
            <person name="Thomas B.C."/>
            <person name="Singh A."/>
            <person name="Wilkins M.J."/>
            <person name="Karaoz U."/>
            <person name="Brodie E.L."/>
            <person name="Williams K.H."/>
            <person name="Hubbard S.S."/>
            <person name="Banfield J.F."/>
        </authorList>
    </citation>
    <scope>NUCLEOTIDE SEQUENCE [LARGE SCALE GENOMIC DNA]</scope>
</reference>
<organism evidence="2 3">
    <name type="scientific">Candidatus Roizmanbacteria bacterium RIFCSPLOWO2_01_FULL_37_12</name>
    <dbReference type="NCBI Taxonomy" id="1802056"/>
    <lineage>
        <taxon>Bacteria</taxon>
        <taxon>Candidatus Roizmaniibacteriota</taxon>
    </lineage>
</organism>
<dbReference type="Proteomes" id="UP000177698">
    <property type="component" value="Unassembled WGS sequence"/>
</dbReference>
<accession>A0A1F7I8F2</accession>
<feature type="transmembrane region" description="Helical" evidence="1">
    <location>
        <begin position="206"/>
        <end position="225"/>
    </location>
</feature>
<name>A0A1F7I8F2_9BACT</name>